<dbReference type="InterPro" id="IPR036388">
    <property type="entry name" value="WH-like_DNA-bd_sf"/>
</dbReference>
<accession>A0A1Y2K5E1</accession>
<dbReference type="InterPro" id="IPR041657">
    <property type="entry name" value="HTH_17"/>
</dbReference>
<feature type="domain" description="Helix-turn-helix" evidence="1">
    <location>
        <begin position="14"/>
        <end position="64"/>
    </location>
</feature>
<dbReference type="OrthoDB" id="9806994at2"/>
<dbReference type="AlphaFoldDB" id="A0A1Y2K5E1"/>
<dbReference type="EMBL" id="LVJN01000019">
    <property type="protein sequence ID" value="OSM04456.1"/>
    <property type="molecule type" value="Genomic_DNA"/>
</dbReference>
<dbReference type="STRING" id="1434232.MAIT1_04370"/>
<dbReference type="RefSeq" id="WP_085442538.1">
    <property type="nucleotide sequence ID" value="NZ_LVJN01000019.1"/>
</dbReference>
<dbReference type="Proteomes" id="UP000194003">
    <property type="component" value="Unassembled WGS sequence"/>
</dbReference>
<dbReference type="Pfam" id="PF12728">
    <property type="entry name" value="HTH_17"/>
    <property type="match status" value="1"/>
</dbReference>
<evidence type="ECO:0000259" key="1">
    <source>
        <dbReference type="Pfam" id="PF12728"/>
    </source>
</evidence>
<gene>
    <name evidence="2" type="ORF">MAIT1_04370</name>
</gene>
<reference evidence="2 3" key="1">
    <citation type="journal article" date="2016" name="BMC Genomics">
        <title>Combined genomic and structural analyses of a cultured magnetotactic bacterium reveals its niche adaptation to a dynamic environment.</title>
        <authorList>
            <person name="Araujo A.C."/>
            <person name="Morillo V."/>
            <person name="Cypriano J."/>
            <person name="Teixeira L.C."/>
            <person name="Leao P."/>
            <person name="Lyra S."/>
            <person name="Almeida L.G."/>
            <person name="Bazylinski D.A."/>
            <person name="Vasconcellos A.T."/>
            <person name="Abreu F."/>
            <person name="Lins U."/>
        </authorList>
    </citation>
    <scope>NUCLEOTIDE SEQUENCE [LARGE SCALE GENOMIC DNA]</scope>
    <source>
        <strain evidence="2 3">IT-1</strain>
    </source>
</reference>
<dbReference type="SUPFAM" id="SSF46955">
    <property type="entry name" value="Putative DNA-binding domain"/>
    <property type="match status" value="1"/>
</dbReference>
<comment type="caution">
    <text evidence="2">The sequence shown here is derived from an EMBL/GenBank/DDBJ whole genome shotgun (WGS) entry which is preliminary data.</text>
</comment>
<evidence type="ECO:0000313" key="3">
    <source>
        <dbReference type="Proteomes" id="UP000194003"/>
    </source>
</evidence>
<evidence type="ECO:0000313" key="2">
    <source>
        <dbReference type="EMBL" id="OSM04456.1"/>
    </source>
</evidence>
<dbReference type="InterPro" id="IPR009061">
    <property type="entry name" value="DNA-bd_dom_put_sf"/>
</dbReference>
<organism evidence="2 3">
    <name type="scientific">Magnetofaba australis IT-1</name>
    <dbReference type="NCBI Taxonomy" id="1434232"/>
    <lineage>
        <taxon>Bacteria</taxon>
        <taxon>Pseudomonadati</taxon>
        <taxon>Pseudomonadota</taxon>
        <taxon>Magnetococcia</taxon>
        <taxon>Magnetococcales</taxon>
        <taxon>Magnetococcaceae</taxon>
        <taxon>Magnetofaba</taxon>
    </lineage>
</organism>
<name>A0A1Y2K5E1_9PROT</name>
<protein>
    <recommendedName>
        <fullName evidence="1">Helix-turn-helix domain-containing protein</fullName>
    </recommendedName>
</protein>
<dbReference type="Gene3D" id="1.10.10.10">
    <property type="entry name" value="Winged helix-like DNA-binding domain superfamily/Winged helix DNA-binding domain"/>
    <property type="match status" value="1"/>
</dbReference>
<proteinExistence type="predicted"/>
<sequence length="68" mass="7975">MKRNQQTVDNPKLITPQEAARILGVEATTLGNWRHTKRYALPYVKVGRKVMYRTADVEKFIESRYVTH</sequence>
<keyword evidence="3" id="KW-1185">Reference proteome</keyword>